<gene>
    <name evidence="7" type="ORF">BDN71DRAFT_1453983</name>
</gene>
<feature type="compositionally biased region" description="Acidic residues" evidence="5">
    <location>
        <begin position="235"/>
        <end position="244"/>
    </location>
</feature>
<sequence>MPSLDASFYPLISWFRANGGTIDESSFGLTTFPAEEGGRGAVALKDIPESQTLFSIPRALTLSTRTSRLPSLFGIDRWRKAAPAGFGLDKGWAGLILCMMWEEANHGRWAAYLASLPSRFDTPMFWSEEEIAELKGTSVVEKLGKADAEHEFYKKLLPAVESRKDLFFPHHIPVYYTLEKFHIHGSRILSRSFTVDPPASGSGYYQDEEASAVNGSSHAMDVDELSPEASHEGSGDVDVDTDNEDEDEGIVSMVPMADMLNARYESENAKLFYEENELKMVSTKPIKAGEQIFNTYSDLPNAELLRRYGHVDVLPLPAELGFATLSSDSRGNPGDVVELRADIVVNVAARSTLGKQPDSSSATNADATMEDLKGRIDWWLEMGGDDVFVLEPPASSLPADLISLIRLLTDDTEWRKAQEKDKPPKAKTNRNTLTILMDVLEQRLALYNSTLEDDEATLASPADLPLRKRNALVVRLGEKRILYGLREKISNELDALVSKAGDESAGGSKRRGEGGNEGRTKKQRR</sequence>
<dbReference type="Gene3D" id="3.90.1410.10">
    <property type="entry name" value="set domain protein methyltransferase, domain 1"/>
    <property type="match status" value="1"/>
</dbReference>
<feature type="region of interest" description="Disordered" evidence="5">
    <location>
        <begin position="498"/>
        <end position="525"/>
    </location>
</feature>
<dbReference type="InterPro" id="IPR001214">
    <property type="entry name" value="SET_dom"/>
</dbReference>
<comment type="similarity">
    <text evidence="4">Belongs to the class V-like SAM-binding methyltransferase superfamily. Histone-lysine methyltransferase family. SETD6 subfamily.</text>
</comment>
<keyword evidence="2 4" id="KW-0808">Transferase</keyword>
<dbReference type="GO" id="GO:0016279">
    <property type="term" value="F:protein-lysine N-methyltransferase activity"/>
    <property type="evidence" value="ECO:0007669"/>
    <property type="project" value="UniProtKB-UniRule"/>
</dbReference>
<dbReference type="SUPFAM" id="SSF82199">
    <property type="entry name" value="SET domain"/>
    <property type="match status" value="1"/>
</dbReference>
<comment type="function">
    <text evidence="4">S-adenosyl-L-methionine-dependent protein-lysine N-methyltransferase that monomethylates 60S ribosomal protein L42.</text>
</comment>
<dbReference type="GO" id="GO:0005634">
    <property type="term" value="C:nucleus"/>
    <property type="evidence" value="ECO:0007669"/>
    <property type="project" value="UniProtKB-SubCell"/>
</dbReference>
<dbReference type="InterPro" id="IPR050600">
    <property type="entry name" value="SETD3_SETD6_MTase"/>
</dbReference>
<evidence type="ECO:0000313" key="7">
    <source>
        <dbReference type="EMBL" id="KAF9490655.1"/>
    </source>
</evidence>
<dbReference type="EMBL" id="MU154636">
    <property type="protein sequence ID" value="KAF9490655.1"/>
    <property type="molecule type" value="Genomic_DNA"/>
</dbReference>
<protein>
    <recommendedName>
        <fullName evidence="4">Ribosomal lysine N-methyltransferase 4</fullName>
        <ecNumber evidence="4">2.1.1.-</ecNumber>
    </recommendedName>
</protein>
<keyword evidence="1 4" id="KW-0489">Methyltransferase</keyword>
<dbReference type="InterPro" id="IPR046341">
    <property type="entry name" value="SET_dom_sf"/>
</dbReference>
<evidence type="ECO:0000259" key="6">
    <source>
        <dbReference type="PROSITE" id="PS50280"/>
    </source>
</evidence>
<dbReference type="InterPro" id="IPR015353">
    <property type="entry name" value="Rubisco_LSMT_subst-bd"/>
</dbReference>
<comment type="caution">
    <text evidence="7">The sequence shown here is derived from an EMBL/GenBank/DDBJ whole genome shotgun (WGS) entry which is preliminary data.</text>
</comment>
<dbReference type="Proteomes" id="UP000807025">
    <property type="component" value="Unassembled WGS sequence"/>
</dbReference>
<dbReference type="EC" id="2.1.1.-" evidence="4"/>
<evidence type="ECO:0000256" key="2">
    <source>
        <dbReference type="ARBA" id="ARBA00022679"/>
    </source>
</evidence>
<keyword evidence="4" id="KW-0539">Nucleus</keyword>
<feature type="domain" description="SET" evidence="6">
    <location>
        <begin position="25"/>
        <end position="297"/>
    </location>
</feature>
<name>A0A9P5ZNL5_PLEER</name>
<dbReference type="Gene3D" id="3.90.1420.10">
    <property type="entry name" value="Rubisco LSMT, substrate-binding domain"/>
    <property type="match status" value="1"/>
</dbReference>
<feature type="compositionally biased region" description="Basic and acidic residues" evidence="5">
    <location>
        <begin position="510"/>
        <end position="525"/>
    </location>
</feature>
<feature type="region of interest" description="Disordered" evidence="5">
    <location>
        <begin position="200"/>
        <end position="244"/>
    </location>
</feature>
<dbReference type="Pfam" id="PF09273">
    <property type="entry name" value="Rubis-subs-bind"/>
    <property type="match status" value="1"/>
</dbReference>
<evidence type="ECO:0000256" key="1">
    <source>
        <dbReference type="ARBA" id="ARBA00022603"/>
    </source>
</evidence>
<evidence type="ECO:0000313" key="8">
    <source>
        <dbReference type="Proteomes" id="UP000807025"/>
    </source>
</evidence>
<comment type="subcellular location">
    <subcellularLocation>
        <location evidence="4">Nucleus</location>
    </subcellularLocation>
</comment>
<dbReference type="PANTHER" id="PTHR13271">
    <property type="entry name" value="UNCHARACTERIZED PUTATIVE METHYLTRANSFERASE"/>
    <property type="match status" value="1"/>
</dbReference>
<organism evidence="7 8">
    <name type="scientific">Pleurotus eryngii</name>
    <name type="common">Boletus of the steppes</name>
    <dbReference type="NCBI Taxonomy" id="5323"/>
    <lineage>
        <taxon>Eukaryota</taxon>
        <taxon>Fungi</taxon>
        <taxon>Dikarya</taxon>
        <taxon>Basidiomycota</taxon>
        <taxon>Agaricomycotina</taxon>
        <taxon>Agaricomycetes</taxon>
        <taxon>Agaricomycetidae</taxon>
        <taxon>Agaricales</taxon>
        <taxon>Pleurotineae</taxon>
        <taxon>Pleurotaceae</taxon>
        <taxon>Pleurotus</taxon>
    </lineage>
</organism>
<dbReference type="InterPro" id="IPR011383">
    <property type="entry name" value="N-lys_methylase_SETD6"/>
</dbReference>
<keyword evidence="8" id="KW-1185">Reference proteome</keyword>
<dbReference type="PROSITE" id="PS50280">
    <property type="entry name" value="SET"/>
    <property type="match status" value="1"/>
</dbReference>
<dbReference type="SUPFAM" id="SSF81822">
    <property type="entry name" value="RuBisCo LSMT C-terminal, substrate-binding domain"/>
    <property type="match status" value="1"/>
</dbReference>
<evidence type="ECO:0000256" key="5">
    <source>
        <dbReference type="SAM" id="MobiDB-lite"/>
    </source>
</evidence>
<dbReference type="OrthoDB" id="341421at2759"/>
<accession>A0A9P5ZNL5</accession>
<dbReference type="GO" id="GO:0032259">
    <property type="term" value="P:methylation"/>
    <property type="evidence" value="ECO:0007669"/>
    <property type="project" value="UniProtKB-KW"/>
</dbReference>
<proteinExistence type="inferred from homology"/>
<reference evidence="7" key="1">
    <citation type="submission" date="2020-11" db="EMBL/GenBank/DDBJ databases">
        <authorList>
            <consortium name="DOE Joint Genome Institute"/>
            <person name="Ahrendt S."/>
            <person name="Riley R."/>
            <person name="Andreopoulos W."/>
            <person name="Labutti K."/>
            <person name="Pangilinan J."/>
            <person name="Ruiz-Duenas F.J."/>
            <person name="Barrasa J.M."/>
            <person name="Sanchez-Garcia M."/>
            <person name="Camarero S."/>
            <person name="Miyauchi S."/>
            <person name="Serrano A."/>
            <person name="Linde D."/>
            <person name="Babiker R."/>
            <person name="Drula E."/>
            <person name="Ayuso-Fernandez I."/>
            <person name="Pacheco R."/>
            <person name="Padilla G."/>
            <person name="Ferreira P."/>
            <person name="Barriuso J."/>
            <person name="Kellner H."/>
            <person name="Castanera R."/>
            <person name="Alfaro M."/>
            <person name="Ramirez L."/>
            <person name="Pisabarro A.G."/>
            <person name="Kuo A."/>
            <person name="Tritt A."/>
            <person name="Lipzen A."/>
            <person name="He G."/>
            <person name="Yan M."/>
            <person name="Ng V."/>
            <person name="Cullen D."/>
            <person name="Martin F."/>
            <person name="Rosso M.-N."/>
            <person name="Henrissat B."/>
            <person name="Hibbett D."/>
            <person name="Martinez A.T."/>
            <person name="Grigoriev I.V."/>
        </authorList>
    </citation>
    <scope>NUCLEOTIDE SEQUENCE</scope>
    <source>
        <strain evidence="7">ATCC 90797</strain>
    </source>
</reference>
<evidence type="ECO:0000256" key="4">
    <source>
        <dbReference type="PIRNR" id="PIRNR011771"/>
    </source>
</evidence>
<dbReference type="PANTHER" id="PTHR13271:SF34">
    <property type="entry name" value="N-LYSINE METHYLTRANSFERASE SETD6"/>
    <property type="match status" value="1"/>
</dbReference>
<dbReference type="InterPro" id="IPR036464">
    <property type="entry name" value="Rubisco_LSMT_subst-bd_sf"/>
</dbReference>
<keyword evidence="3 4" id="KW-0949">S-adenosyl-L-methionine</keyword>
<dbReference type="AlphaFoldDB" id="A0A9P5ZNL5"/>
<dbReference type="Pfam" id="PF00856">
    <property type="entry name" value="SET"/>
    <property type="match status" value="1"/>
</dbReference>
<dbReference type="PIRSF" id="PIRSF011771">
    <property type="entry name" value="RMS1_SET"/>
    <property type="match status" value="1"/>
</dbReference>
<evidence type="ECO:0000256" key="3">
    <source>
        <dbReference type="ARBA" id="ARBA00022691"/>
    </source>
</evidence>